<dbReference type="PANTHER" id="PTHR47387:SF2">
    <property type="entry name" value="PVR CELL ADHESION MOLECULE"/>
    <property type="match status" value="1"/>
</dbReference>
<sequence length="478" mass="51056">MTAPPQPRASMALAALWLLSLSSVPSGAGPGTLSVQVPPEVRGLLGQSVTLPCQLQSLEPGTNVTQQTWEHQQLAGPVHTVAVFHPTRGPNVQEPERVNFANAKPGADLRNASLTVSELRAEDEGTYTCRIATFPQGTASNSTQLRVLEVNQEILSAGPVPGTGCPEGIKRGHSGGRPPARVSWLLGNSDLNGTFGDSRKSGPLPGTVTVASLLSVVPSSRVHGKQVVCRVEHETLAEPEALPVNLSVPYLPEVSISGYDHNWYLGRSEVTLNCNVRSNPEPRDVVWNTTTGTLPLSAEPQKRQLLIRTIDESINTTFVCLATNSVGTGQGKLTVLLQEAPLGDKSGPRTSIIIIVVLVSTFVVILSGYYYYRRRGRRPARSSANGVNRQLPGEVVQRRTAQPEASVTLAVSTINDSHVEWEEEAEGTKEDSQKPASPQSPWETGPAGVCAASCHRTQTQDGDTGDPEPLLNGTPAVW</sequence>
<dbReference type="GO" id="GO:0001675">
    <property type="term" value="P:acrosome assembly"/>
    <property type="evidence" value="ECO:0007669"/>
    <property type="project" value="TreeGrafter"/>
</dbReference>
<keyword evidence="5" id="KW-1015">Disulfide bond</keyword>
<protein>
    <submittedName>
        <fullName evidence="10">Poliovirus receptor like protein</fullName>
    </submittedName>
</protein>
<dbReference type="GO" id="GO:0007156">
    <property type="term" value="P:homophilic cell adhesion via plasma membrane adhesion molecules"/>
    <property type="evidence" value="ECO:0007669"/>
    <property type="project" value="TreeGrafter"/>
</dbReference>
<evidence type="ECO:0000259" key="9">
    <source>
        <dbReference type="PROSITE" id="PS50835"/>
    </source>
</evidence>
<dbReference type="InterPro" id="IPR013783">
    <property type="entry name" value="Ig-like_fold"/>
</dbReference>
<dbReference type="InterPro" id="IPR003599">
    <property type="entry name" value="Ig_sub"/>
</dbReference>
<dbReference type="Gene3D" id="2.60.40.10">
    <property type="entry name" value="Immunoglobulins"/>
    <property type="match status" value="3"/>
</dbReference>
<evidence type="ECO:0000256" key="2">
    <source>
        <dbReference type="ARBA" id="ARBA00022692"/>
    </source>
</evidence>
<dbReference type="GO" id="GO:0002891">
    <property type="term" value="P:positive regulation of immunoglobulin mediated immune response"/>
    <property type="evidence" value="ECO:0007669"/>
    <property type="project" value="TreeGrafter"/>
</dbReference>
<keyword evidence="8" id="KW-0732">Signal</keyword>
<dbReference type="AlphaFoldDB" id="A0A091DTL0"/>
<evidence type="ECO:0000256" key="3">
    <source>
        <dbReference type="ARBA" id="ARBA00022989"/>
    </source>
</evidence>
<evidence type="ECO:0000256" key="6">
    <source>
        <dbReference type="SAM" id="MobiDB-lite"/>
    </source>
</evidence>
<dbReference type="eggNOG" id="ENOG502QWSY">
    <property type="taxonomic scope" value="Eukaryota"/>
</dbReference>
<proteinExistence type="predicted"/>
<dbReference type="Pfam" id="PF07686">
    <property type="entry name" value="V-set"/>
    <property type="match status" value="1"/>
</dbReference>
<evidence type="ECO:0000256" key="4">
    <source>
        <dbReference type="ARBA" id="ARBA00023136"/>
    </source>
</evidence>
<evidence type="ECO:0000313" key="11">
    <source>
        <dbReference type="Proteomes" id="UP000028990"/>
    </source>
</evidence>
<dbReference type="InterPro" id="IPR007110">
    <property type="entry name" value="Ig-like_dom"/>
</dbReference>
<evidence type="ECO:0000256" key="5">
    <source>
        <dbReference type="ARBA" id="ARBA00023157"/>
    </source>
</evidence>
<dbReference type="Pfam" id="PF08205">
    <property type="entry name" value="C2-set_2"/>
    <property type="match status" value="1"/>
</dbReference>
<dbReference type="GO" id="GO:0033005">
    <property type="term" value="P:positive regulation of mast cell activation"/>
    <property type="evidence" value="ECO:0007669"/>
    <property type="project" value="TreeGrafter"/>
</dbReference>
<keyword evidence="11" id="KW-1185">Reference proteome</keyword>
<feature type="region of interest" description="Disordered" evidence="6">
    <location>
        <begin position="420"/>
        <end position="478"/>
    </location>
</feature>
<evidence type="ECO:0000256" key="8">
    <source>
        <dbReference type="SAM" id="SignalP"/>
    </source>
</evidence>
<dbReference type="GO" id="GO:0050862">
    <property type="term" value="P:positive regulation of T cell receptor signaling pathway"/>
    <property type="evidence" value="ECO:0007669"/>
    <property type="project" value="TreeGrafter"/>
</dbReference>
<feature type="domain" description="Ig-like" evidence="9">
    <location>
        <begin position="252"/>
        <end position="334"/>
    </location>
</feature>
<dbReference type="InterPro" id="IPR036179">
    <property type="entry name" value="Ig-like_dom_sf"/>
</dbReference>
<evidence type="ECO:0000256" key="7">
    <source>
        <dbReference type="SAM" id="Phobius"/>
    </source>
</evidence>
<dbReference type="InterPro" id="IPR013106">
    <property type="entry name" value="Ig_V-set"/>
</dbReference>
<dbReference type="PANTHER" id="PTHR47387">
    <property type="entry name" value="NECTIN-2"/>
    <property type="match status" value="1"/>
</dbReference>
<dbReference type="SMART" id="SM00406">
    <property type="entry name" value="IGv"/>
    <property type="match status" value="1"/>
</dbReference>
<dbReference type="InterPro" id="IPR052659">
    <property type="entry name" value="Nectin/PVR"/>
</dbReference>
<feature type="signal peptide" evidence="8">
    <location>
        <begin position="1"/>
        <end position="27"/>
    </location>
</feature>
<name>A0A091DTL0_FUKDA</name>
<evidence type="ECO:0000256" key="1">
    <source>
        <dbReference type="ARBA" id="ARBA00004479"/>
    </source>
</evidence>
<dbReference type="PROSITE" id="PS50835">
    <property type="entry name" value="IG_LIKE"/>
    <property type="match status" value="2"/>
</dbReference>
<keyword evidence="10" id="KW-0675">Receptor</keyword>
<feature type="transmembrane region" description="Helical" evidence="7">
    <location>
        <begin position="352"/>
        <end position="372"/>
    </location>
</feature>
<dbReference type="EMBL" id="KN122065">
    <property type="protein sequence ID" value="KFO33605.1"/>
    <property type="molecule type" value="Genomic_DNA"/>
</dbReference>
<dbReference type="GO" id="GO:0005925">
    <property type="term" value="C:focal adhesion"/>
    <property type="evidence" value="ECO:0007669"/>
    <property type="project" value="TreeGrafter"/>
</dbReference>
<keyword evidence="2 7" id="KW-0812">Transmembrane</keyword>
<comment type="subcellular location">
    <subcellularLocation>
        <location evidence="1">Membrane</location>
        <topology evidence="1">Single-pass type I membrane protein</topology>
    </subcellularLocation>
</comment>
<dbReference type="SMART" id="SM00409">
    <property type="entry name" value="IG"/>
    <property type="match status" value="2"/>
</dbReference>
<dbReference type="InterPro" id="IPR013162">
    <property type="entry name" value="CD80_C2-set"/>
</dbReference>
<accession>A0A091DTL0</accession>
<feature type="chain" id="PRO_5001873650" evidence="8">
    <location>
        <begin position="28"/>
        <end position="478"/>
    </location>
</feature>
<dbReference type="SUPFAM" id="SSF48726">
    <property type="entry name" value="Immunoglobulin"/>
    <property type="match status" value="3"/>
</dbReference>
<organism evidence="10 11">
    <name type="scientific">Fukomys damarensis</name>
    <name type="common">Damaraland mole rat</name>
    <name type="synonym">Cryptomys damarensis</name>
    <dbReference type="NCBI Taxonomy" id="885580"/>
    <lineage>
        <taxon>Eukaryota</taxon>
        <taxon>Metazoa</taxon>
        <taxon>Chordata</taxon>
        <taxon>Craniata</taxon>
        <taxon>Vertebrata</taxon>
        <taxon>Euteleostomi</taxon>
        <taxon>Mammalia</taxon>
        <taxon>Eutheria</taxon>
        <taxon>Euarchontoglires</taxon>
        <taxon>Glires</taxon>
        <taxon>Rodentia</taxon>
        <taxon>Hystricomorpha</taxon>
        <taxon>Bathyergidae</taxon>
        <taxon>Fukomys</taxon>
    </lineage>
</organism>
<keyword evidence="3 7" id="KW-1133">Transmembrane helix</keyword>
<dbReference type="GO" id="GO:0005886">
    <property type="term" value="C:plasma membrane"/>
    <property type="evidence" value="ECO:0007669"/>
    <property type="project" value="TreeGrafter"/>
</dbReference>
<dbReference type="GO" id="GO:0046814">
    <property type="term" value="P:coreceptor-mediated virion attachment to host cell"/>
    <property type="evidence" value="ECO:0007669"/>
    <property type="project" value="TreeGrafter"/>
</dbReference>
<dbReference type="GO" id="GO:0043296">
    <property type="term" value="C:apical junction complex"/>
    <property type="evidence" value="ECO:0007669"/>
    <property type="project" value="TreeGrafter"/>
</dbReference>
<dbReference type="GO" id="GO:0002860">
    <property type="term" value="P:positive regulation of natural killer cell mediated cytotoxicity directed against tumor cell target"/>
    <property type="evidence" value="ECO:0007669"/>
    <property type="project" value="TreeGrafter"/>
</dbReference>
<dbReference type="Proteomes" id="UP000028990">
    <property type="component" value="Unassembled WGS sequence"/>
</dbReference>
<reference evidence="10 11" key="1">
    <citation type="submission" date="2013-11" db="EMBL/GenBank/DDBJ databases">
        <title>The Damaraland mole rat (Fukomys damarensis) genome and evolution of African mole rats.</title>
        <authorList>
            <person name="Gladyshev V.N."/>
            <person name="Fang X."/>
        </authorList>
    </citation>
    <scope>NUCLEOTIDE SEQUENCE [LARGE SCALE GENOMIC DNA]</scope>
    <source>
        <tissue evidence="10">Liver</tissue>
    </source>
</reference>
<evidence type="ECO:0000313" key="10">
    <source>
        <dbReference type="EMBL" id="KFO33605.1"/>
    </source>
</evidence>
<feature type="domain" description="Ig-like" evidence="9">
    <location>
        <begin position="30"/>
        <end position="146"/>
    </location>
</feature>
<keyword evidence="4 7" id="KW-0472">Membrane</keyword>
<dbReference type="GO" id="GO:0050839">
    <property type="term" value="F:cell adhesion molecule binding"/>
    <property type="evidence" value="ECO:0007669"/>
    <property type="project" value="TreeGrafter"/>
</dbReference>
<gene>
    <name evidence="10" type="ORF">H920_04951</name>
</gene>